<accession>A0A8S5PGK1</accession>
<sequence>MKDLKISSKYDCHICTLENGEKIFSAEVTLHSSDRKFLEEFYEYYYNKMNGFKPIDKIDGSTALVNLMGFVEHMDIGVKTNVPTFNFPECKYKFDFTIIYVKEPSNYTTRGLMLGYYNYLVQKNGENK</sequence>
<name>A0A8S5PGK1_9CAUD</name>
<evidence type="ECO:0000313" key="1">
    <source>
        <dbReference type="EMBL" id="DAE05505.1"/>
    </source>
</evidence>
<protein>
    <submittedName>
        <fullName evidence="1">Uncharacterized protein</fullName>
    </submittedName>
</protein>
<organism evidence="1">
    <name type="scientific">Siphoviridae sp. ctLOE2</name>
    <dbReference type="NCBI Taxonomy" id="2825454"/>
    <lineage>
        <taxon>Viruses</taxon>
        <taxon>Duplodnaviria</taxon>
        <taxon>Heunggongvirae</taxon>
        <taxon>Uroviricota</taxon>
        <taxon>Caudoviricetes</taxon>
    </lineage>
</organism>
<reference evidence="1" key="1">
    <citation type="journal article" date="2021" name="Proc. Natl. Acad. Sci. U.S.A.">
        <title>A Catalog of Tens of Thousands of Viruses from Human Metagenomes Reveals Hidden Associations with Chronic Diseases.</title>
        <authorList>
            <person name="Tisza M.J."/>
            <person name="Buck C.B."/>
        </authorList>
    </citation>
    <scope>NUCLEOTIDE SEQUENCE</scope>
    <source>
        <strain evidence="1">CtLOE2</strain>
    </source>
</reference>
<dbReference type="EMBL" id="BK015411">
    <property type="protein sequence ID" value="DAE05505.1"/>
    <property type="molecule type" value="Genomic_DNA"/>
</dbReference>
<proteinExistence type="predicted"/>